<feature type="region of interest" description="Disordered" evidence="1">
    <location>
        <begin position="1"/>
        <end position="170"/>
    </location>
</feature>
<dbReference type="EMBL" id="PJMY01000003">
    <property type="protein sequence ID" value="PKV96795.1"/>
    <property type="molecule type" value="Genomic_DNA"/>
</dbReference>
<comment type="caution">
    <text evidence="2">The sequence shown here is derived from an EMBL/GenBank/DDBJ whole genome shotgun (WGS) entry which is preliminary data.</text>
</comment>
<accession>A0A2N3WSG9</accession>
<reference evidence="2 3" key="1">
    <citation type="submission" date="2017-12" db="EMBL/GenBank/DDBJ databases">
        <title>Sequencing the genomes of 1000 Actinobacteria strains.</title>
        <authorList>
            <person name="Klenk H.-P."/>
        </authorList>
    </citation>
    <scope>NUCLEOTIDE SEQUENCE [LARGE SCALE GENOMIC DNA]</scope>
    <source>
        <strain evidence="2 3">DSM 45165</strain>
    </source>
</reference>
<proteinExistence type="predicted"/>
<evidence type="ECO:0000313" key="3">
    <source>
        <dbReference type="Proteomes" id="UP000233750"/>
    </source>
</evidence>
<dbReference type="AlphaFoldDB" id="A0A2N3WSG9"/>
<gene>
    <name evidence="2" type="ORF">ATK30_7758</name>
</gene>
<evidence type="ECO:0000256" key="1">
    <source>
        <dbReference type="SAM" id="MobiDB-lite"/>
    </source>
</evidence>
<evidence type="ECO:0000313" key="2">
    <source>
        <dbReference type="EMBL" id="PKV96795.1"/>
    </source>
</evidence>
<name>A0A2N3WSG9_9PSEU</name>
<organism evidence="2 3">
    <name type="scientific">Amycolatopsis echigonensis</name>
    <dbReference type="NCBI Taxonomy" id="2576905"/>
    <lineage>
        <taxon>Bacteria</taxon>
        <taxon>Bacillati</taxon>
        <taxon>Actinomycetota</taxon>
        <taxon>Actinomycetes</taxon>
        <taxon>Pseudonocardiales</taxon>
        <taxon>Pseudonocardiaceae</taxon>
        <taxon>Amycolatopsis</taxon>
    </lineage>
</organism>
<keyword evidence="3" id="KW-1185">Reference proteome</keyword>
<protein>
    <submittedName>
        <fullName evidence="2">Uncharacterized protein</fullName>
    </submittedName>
</protein>
<dbReference type="Proteomes" id="UP000233750">
    <property type="component" value="Unassembled WGS sequence"/>
</dbReference>
<feature type="region of interest" description="Disordered" evidence="1">
    <location>
        <begin position="201"/>
        <end position="265"/>
    </location>
</feature>
<sequence>MGAVGAGPVTERGDTAVFAGPLRPGSPQAVATWKPLDGTQHCRDSRTPADPARRARVDAAPRLMPAQPAPTGLLRHPAHRRCRSARPPEPRNTKPTTEQHPPGQRRNPRGDPSRAQIPSGDSPRPAAREGLLHGLRFPQGAPRGARPSMKGPFTNADFLKSPSQTNTCRSDAPHAAWAASDCAQYGVRCVRRTHMTRRTRIQRHLGALTRPRKPRHPSPSRAQRPRQAPDRSRRTQPSRHPAPPPHPDTKPPCGLGVLVKASFPP</sequence>
<feature type="compositionally biased region" description="Basic and acidic residues" evidence="1">
    <location>
        <begin position="40"/>
        <end position="59"/>
    </location>
</feature>